<feature type="transmembrane region" description="Helical" evidence="1">
    <location>
        <begin position="7"/>
        <end position="32"/>
    </location>
</feature>
<gene>
    <name evidence="2" type="ORF">J0A69_02265</name>
</gene>
<keyword evidence="1" id="KW-0472">Membrane</keyword>
<reference evidence="2 3" key="1">
    <citation type="submission" date="2021-03" db="EMBL/GenBank/DDBJ databases">
        <title>novel species isolated from a fishpond in China.</title>
        <authorList>
            <person name="Lu H."/>
            <person name="Cai Z."/>
        </authorList>
    </citation>
    <scope>NUCLEOTIDE SEQUENCE [LARGE SCALE GENOMIC DNA]</scope>
    <source>
        <strain evidence="2 3">YJ13C</strain>
    </source>
</reference>
<accession>A0ABS3CBN9</accession>
<dbReference type="EMBL" id="JAFKCU010000001">
    <property type="protein sequence ID" value="MBN7814230.1"/>
    <property type="molecule type" value="Genomic_DNA"/>
</dbReference>
<name>A0ABS3CBN9_9BACT</name>
<keyword evidence="1" id="KW-0812">Transmembrane</keyword>
<evidence type="ECO:0000313" key="3">
    <source>
        <dbReference type="Proteomes" id="UP000664480"/>
    </source>
</evidence>
<keyword evidence="1" id="KW-1133">Transmembrane helix</keyword>
<evidence type="ECO:0000256" key="1">
    <source>
        <dbReference type="SAM" id="Phobius"/>
    </source>
</evidence>
<sequence length="156" mass="18085">MAKKFKIYFPWIFIPIDFLVCLISLSICNFALHHGGLLVNVDYAALIPLTFLWLMVSTLRKDYKLIRKAELELSWKQLLKTLFWFICATAILWLPVRTPSLQVVPIAVLGIGLFLMMGAFRTGIIFFMKSISGKEKLIEVKIITFLKSLWFRKEVL</sequence>
<feature type="transmembrane region" description="Helical" evidence="1">
    <location>
        <begin position="38"/>
        <end position="56"/>
    </location>
</feature>
<keyword evidence="3" id="KW-1185">Reference proteome</keyword>
<feature type="transmembrane region" description="Helical" evidence="1">
    <location>
        <begin position="77"/>
        <end position="96"/>
    </location>
</feature>
<dbReference type="Proteomes" id="UP000664480">
    <property type="component" value="Unassembled WGS sequence"/>
</dbReference>
<protein>
    <recommendedName>
        <fullName evidence="4">RDD family protein</fullName>
    </recommendedName>
</protein>
<proteinExistence type="predicted"/>
<comment type="caution">
    <text evidence="2">The sequence shown here is derived from an EMBL/GenBank/DDBJ whole genome shotgun (WGS) entry which is preliminary data.</text>
</comment>
<evidence type="ECO:0008006" key="4">
    <source>
        <dbReference type="Google" id="ProtNLM"/>
    </source>
</evidence>
<organism evidence="2 3">
    <name type="scientific">Algoriphagus pacificus</name>
    <dbReference type="NCBI Taxonomy" id="2811234"/>
    <lineage>
        <taxon>Bacteria</taxon>
        <taxon>Pseudomonadati</taxon>
        <taxon>Bacteroidota</taxon>
        <taxon>Cytophagia</taxon>
        <taxon>Cytophagales</taxon>
        <taxon>Cyclobacteriaceae</taxon>
        <taxon>Algoriphagus</taxon>
    </lineage>
</organism>
<evidence type="ECO:0000313" key="2">
    <source>
        <dbReference type="EMBL" id="MBN7814230.1"/>
    </source>
</evidence>
<dbReference type="RefSeq" id="WP_206584886.1">
    <property type="nucleotide sequence ID" value="NZ_JAFKCU010000001.1"/>
</dbReference>
<feature type="transmembrane region" description="Helical" evidence="1">
    <location>
        <begin position="102"/>
        <end position="127"/>
    </location>
</feature>